<dbReference type="AlphaFoldDB" id="A0A2T3KVJ8"/>
<organism evidence="2 3">
    <name type="scientific">Photobacterium leiognathi subsp. mandapamensis</name>
    <name type="common">Photobacterium mandapamensis</name>
    <dbReference type="NCBI Taxonomy" id="48408"/>
    <lineage>
        <taxon>Bacteria</taxon>
        <taxon>Pseudomonadati</taxon>
        <taxon>Pseudomonadota</taxon>
        <taxon>Gammaproteobacteria</taxon>
        <taxon>Vibrionales</taxon>
        <taxon>Vibrionaceae</taxon>
        <taxon>Photobacterium</taxon>
    </lineage>
</organism>
<dbReference type="EMBL" id="PYNS01000008">
    <property type="protein sequence ID" value="PSV11128.1"/>
    <property type="molecule type" value="Genomic_DNA"/>
</dbReference>
<proteinExistence type="predicted"/>
<dbReference type="Proteomes" id="UP000240530">
    <property type="component" value="Unassembled WGS sequence"/>
</dbReference>
<feature type="chain" id="PRO_5015493663" description="t-SNARE coiled-coil homology domain-containing protein" evidence="1">
    <location>
        <begin position="23"/>
        <end position="107"/>
    </location>
</feature>
<accession>A0A2T3KVJ8</accession>
<evidence type="ECO:0008006" key="4">
    <source>
        <dbReference type="Google" id="ProtNLM"/>
    </source>
</evidence>
<gene>
    <name evidence="2" type="ORF">C0W93_10410</name>
</gene>
<reference evidence="2 3" key="1">
    <citation type="submission" date="2018-03" db="EMBL/GenBank/DDBJ databases">
        <title>Whole genome sequencing of Histamine producing bacteria.</title>
        <authorList>
            <person name="Butler K."/>
        </authorList>
    </citation>
    <scope>NUCLEOTIDE SEQUENCE [LARGE SCALE GENOMIC DNA]</scope>
    <source>
        <strain evidence="2 3">Res.4.1</strain>
    </source>
</reference>
<keyword evidence="1" id="KW-0732">Signal</keyword>
<feature type="signal peptide" evidence="1">
    <location>
        <begin position="1"/>
        <end position="22"/>
    </location>
</feature>
<evidence type="ECO:0000256" key="1">
    <source>
        <dbReference type="SAM" id="SignalP"/>
    </source>
</evidence>
<evidence type="ECO:0000313" key="2">
    <source>
        <dbReference type="EMBL" id="PSV11128.1"/>
    </source>
</evidence>
<sequence length="107" mass="11910">MSKRILTLIPVAALLAISSAHADSLIQSLNRVDNSLNKVQNTIHGTQNTIRDGQNKIDNTQRAIGEIQDGTYVEKRVENKVRQQKRRAVNGLINKSSNAIRKATNTY</sequence>
<name>A0A2T3KVJ8_PHOLD</name>
<comment type="caution">
    <text evidence="2">The sequence shown here is derived from an EMBL/GenBank/DDBJ whole genome shotgun (WGS) entry which is preliminary data.</text>
</comment>
<evidence type="ECO:0000313" key="3">
    <source>
        <dbReference type="Proteomes" id="UP000240530"/>
    </source>
</evidence>
<dbReference type="RefSeq" id="WP_008988878.1">
    <property type="nucleotide sequence ID" value="NZ_CP131574.1"/>
</dbReference>
<protein>
    <recommendedName>
        <fullName evidence="4">t-SNARE coiled-coil homology domain-containing protein</fullName>
    </recommendedName>
</protein>